<feature type="domain" description="CFAP65 seventh Ig-like" evidence="13">
    <location>
        <begin position="734"/>
        <end position="821"/>
    </location>
</feature>
<evidence type="ECO:0000256" key="4">
    <source>
        <dbReference type="ARBA" id="ARBA00022846"/>
    </source>
</evidence>
<dbReference type="GO" id="GO:0005737">
    <property type="term" value="C:cytoplasm"/>
    <property type="evidence" value="ECO:0007669"/>
    <property type="project" value="UniProtKB-SubCell"/>
</dbReference>
<keyword evidence="4" id="KW-0282">Flagellum</keyword>
<feature type="domain" description="CFAP65 fourth Ig-like" evidence="10">
    <location>
        <begin position="311"/>
        <end position="403"/>
    </location>
</feature>
<evidence type="ECO:0000256" key="3">
    <source>
        <dbReference type="ARBA" id="ARBA00022490"/>
    </source>
</evidence>
<dbReference type="Pfam" id="PF24291">
    <property type="entry name" value="Ig_CFAP65"/>
    <property type="match status" value="1"/>
</dbReference>
<dbReference type="KEGG" id="ngr:NAEGRDRAFT_68477"/>
<dbReference type="Pfam" id="PF22544">
    <property type="entry name" value="HYDIN_VesB_CFA65-like_Ig"/>
    <property type="match status" value="1"/>
</dbReference>
<dbReference type="InterPro" id="IPR052614">
    <property type="entry name" value="CFAP65"/>
</dbReference>
<keyword evidence="15" id="KW-1185">Reference proteome</keyword>
<evidence type="ECO:0000256" key="2">
    <source>
        <dbReference type="ARBA" id="ARBA00004496"/>
    </source>
</evidence>
<feature type="domain" description="CFAP65-like ninth Ig-like" evidence="11">
    <location>
        <begin position="958"/>
        <end position="1131"/>
    </location>
</feature>
<evidence type="ECO:0000256" key="1">
    <source>
        <dbReference type="ARBA" id="ARBA00004230"/>
    </source>
</evidence>
<evidence type="ECO:0000259" key="10">
    <source>
        <dbReference type="Pfam" id="PF24507"/>
    </source>
</evidence>
<name>D2VHX4_NAEGR</name>
<dbReference type="Pfam" id="PF24507">
    <property type="entry name" value="Ig_CFAP65_4th"/>
    <property type="match status" value="1"/>
</dbReference>
<evidence type="ECO:0000259" key="13">
    <source>
        <dbReference type="Pfam" id="PF25249"/>
    </source>
</evidence>
<dbReference type="GO" id="GO:0031514">
    <property type="term" value="C:motile cilium"/>
    <property type="evidence" value="ECO:0007669"/>
    <property type="project" value="UniProtKB-SubCell"/>
</dbReference>
<feature type="compositionally biased region" description="Low complexity" evidence="7">
    <location>
        <begin position="1626"/>
        <end position="1676"/>
    </location>
</feature>
<protein>
    <submittedName>
        <fullName evidence="14">Uncharacterized protein</fullName>
    </submittedName>
</protein>
<dbReference type="InterPro" id="IPR008962">
    <property type="entry name" value="PapD-like_sf"/>
</dbReference>
<evidence type="ECO:0000256" key="6">
    <source>
        <dbReference type="ARBA" id="ARBA00023273"/>
    </source>
</evidence>
<dbReference type="Proteomes" id="UP000006671">
    <property type="component" value="Unassembled WGS sequence"/>
</dbReference>
<evidence type="ECO:0000259" key="9">
    <source>
        <dbReference type="Pfam" id="PF24291"/>
    </source>
</evidence>
<dbReference type="InterPro" id="IPR053879">
    <property type="entry name" value="HYDIN_VesB_CFA65-like_Ig"/>
</dbReference>
<evidence type="ECO:0000259" key="8">
    <source>
        <dbReference type="Pfam" id="PF22544"/>
    </source>
</evidence>
<proteinExistence type="predicted"/>
<feature type="domain" description="HYDIN/VesB/CFA65-like Ig-like" evidence="8">
    <location>
        <begin position="203"/>
        <end position="295"/>
    </location>
</feature>
<sequence length="1717" mass="193789">MSFSRKANNSPSISDGSYNFSKSNASSSIVGTSFISTRTQKVHGVEITSELVWKSWEIGGDYLKKIVVKNVGTEVVEVKYELPKSKTFFMAFPEPAKISPGVSISFEVKFRPIEKKNYTDSVKLTVLKKGEFSVNLMALLPRVCLDIPSYLELAIGETITINTFFAPKEASSYVSTGICKLSNGDSLQMQIQGVGKIPHIVASETTASFGKCPIDVTARKTITVKNTSLVPASYTIERVENDYIEDIFTFEPQSQIILPGTTQQITITYNPTTIDSFDCNNYLISTPGGNSVKLACSGFGVGPELVISPMSINFGDIPQGKEVKRLLTLENKSNMDAEYNIKVDAEGCFKFDKTTGVVSARQTRQITITFFPEKPINYYRRVFVVVKNQGITFIDLLGTSFTSSRRPPPFSIKEVYAYKERIYKGFPSYSPTELETFIELSESGKTDSLSQEEKVNLSNLTQLLSNQTSTTDAIRENIEMTLREYFSNISDYNNPVSINYNSVSFGSCSRFRMAEYKTVTLANRTNGKITCDVHIPTCDGNPSPFVVFPETIDIQPMSTFSFKIGFRPSYDNQFYGSEIEFVCYFKTNRSFRLVNSQTFVPPWSLPLRVFGNTFNNTAAFIPRYTLQPPTTVTFPSCLTGDTTYRSYTIYNENDIPMPFEFILTERQRKHFMCIPQSGMVQKKSFQIVVFKFTPDEPGTFQESVNCLFNDSPNHTVNIPLFGMSFMPTLNFGKDSKVFFKPTHIGTTSTKEITIFNPSRIPISYEWDVPKEFVSTFVVSKKTGVLNGNETQKITWTFCPPDEKGFTIKVPCIISSVAEVNKEPVRSRVFLTLLGEGTSAGITMEPANIDFGNVLVDDQCVKIITLFNSSECDLPYELIVNEESEQEETEALSDTSLNIESPKGKVPARSHKQIRITYCPHNRRVDKFIVYCRLSQELTTMEQMIDLPKCEMIGIGAYPQIGITDVKSEIYSKSDMWHQFSINAINNELRKISNSEDVESNITNFNTSIQELNRFYCDFGSRPIDSDDSVVFVTLENIGKVKAQFSLTTTFDTIVNVEKWAHDQVARTDEELKALSIYVNKLFEIQPNKGTLEPGEKALIAFIYRHKIAEIHELPVLVQVRNGRCFTLHMTGQTLARNQQHLQFASMEHEFEEQEIGAEDHPIQYVKVANPTDQDIEINIDEFPFKQLSVENYDFDVLTLENKKSIVPANHFIYLRFVFKPIEVKTYELNMQIHMIGSDLVYNMTLKGKGVDGRSNTPLSIEEEEEEEPSEDIIVNYLPTSLQPIQQVQTPNQIVHFSSEVLDFETCPCLSVNRRLITVTNLSQDSITFDWNSTIPLDDQQLSSVMVIEPKTCTLAPQEFKVCKVTLNVGAVPQLLDCDIYCEITNISRRERKDQRKKKYEETLIRTVKSLDDDVSDVMSDKSILSIKEHFANSSNRLNKGRIIPKAISKSTTKRESVISKSTISRDNHLTMAAYSTNIPRYLPVSKTVAKPKALERPPSPTYDKFGLQPMTKTKLLISVKAVTVSMENYKYSPSTRNQWETHYIPQLSNNNYEIENRSNNAKNISVSSSIDKGIFTDILAGMLQEIINDTETEQEILKQQDEESSLFYCEFAETPRSSRPASGIYSLRSSMQKSRESSSQLSKANSSLQMTNNNTSNSSTSSRASSRMSTSLSTSAIKQKTNKGEVLSSPEFQQTLEWILDESLFKIVSEISSSSLK</sequence>
<evidence type="ECO:0000256" key="7">
    <source>
        <dbReference type="SAM" id="MobiDB-lite"/>
    </source>
</evidence>
<feature type="domain" description="CFAP65 seventh Ig-like" evidence="13">
    <location>
        <begin position="632"/>
        <end position="715"/>
    </location>
</feature>
<reference evidence="14 15" key="1">
    <citation type="journal article" date="2010" name="Cell">
        <title>The genome of Naegleria gruberi illuminates early eukaryotic versatility.</title>
        <authorList>
            <person name="Fritz-Laylin L.K."/>
            <person name="Prochnik S.E."/>
            <person name="Ginger M.L."/>
            <person name="Dacks J.B."/>
            <person name="Carpenter M.L."/>
            <person name="Field M.C."/>
            <person name="Kuo A."/>
            <person name="Paredez A."/>
            <person name="Chapman J."/>
            <person name="Pham J."/>
            <person name="Shu S."/>
            <person name="Neupane R."/>
            <person name="Cipriano M."/>
            <person name="Mancuso J."/>
            <person name="Tu H."/>
            <person name="Salamov A."/>
            <person name="Lindquist E."/>
            <person name="Shapiro H."/>
            <person name="Lucas S."/>
            <person name="Grigoriev I.V."/>
            <person name="Cande W.Z."/>
            <person name="Fulton C."/>
            <person name="Rokhsar D.S."/>
            <person name="Dawson S.C."/>
        </authorList>
    </citation>
    <scope>NUCLEOTIDE SEQUENCE [LARGE SCALE GENOMIC DNA]</scope>
    <source>
        <strain evidence="14 15">NEG-M</strain>
    </source>
</reference>
<dbReference type="PANTHER" id="PTHR46127:SF1">
    <property type="entry name" value="CILIA- AND FLAGELLA-ASSOCIATED PROTEIN 65"/>
    <property type="match status" value="1"/>
</dbReference>
<keyword evidence="3" id="KW-0963">Cytoplasm</keyword>
<dbReference type="GeneID" id="8863296"/>
<comment type="subcellular location">
    <subcellularLocation>
        <location evidence="1">Cell projection</location>
        <location evidence="1">Cilium</location>
        <location evidence="1">Flagellum</location>
    </subcellularLocation>
    <subcellularLocation>
        <location evidence="2">Cytoplasm</location>
    </subcellularLocation>
</comment>
<feature type="region of interest" description="Disordered" evidence="7">
    <location>
        <begin position="1616"/>
        <end position="1686"/>
    </location>
</feature>
<feature type="region of interest" description="Disordered" evidence="7">
    <location>
        <begin position="884"/>
        <end position="903"/>
    </location>
</feature>
<feature type="domain" description="CFAP65 tenth Ig-like" evidence="9">
    <location>
        <begin position="1138"/>
        <end position="1253"/>
    </location>
</feature>
<dbReference type="STRING" id="5762.D2VHX4"/>
<dbReference type="InterPro" id="IPR013783">
    <property type="entry name" value="Ig-like_fold"/>
</dbReference>
<evidence type="ECO:0000313" key="15">
    <source>
        <dbReference type="Proteomes" id="UP000006671"/>
    </source>
</evidence>
<accession>D2VHX4</accession>
<dbReference type="VEuPathDB" id="AmoebaDB:NAEGRDRAFT_68477"/>
<dbReference type="Pfam" id="PF24816">
    <property type="entry name" value="Ig_CFAP65__9th"/>
    <property type="match status" value="1"/>
</dbReference>
<dbReference type="InterPro" id="IPR056344">
    <property type="entry name" value="Ig_CFAP65-like_9th"/>
</dbReference>
<evidence type="ECO:0000313" key="14">
    <source>
        <dbReference type="EMBL" id="EFC43750.1"/>
    </source>
</evidence>
<dbReference type="eggNOG" id="ENOG502QSJW">
    <property type="taxonomic scope" value="Eukaryota"/>
</dbReference>
<dbReference type="SUPFAM" id="SSF49354">
    <property type="entry name" value="PapD-like"/>
    <property type="match status" value="1"/>
</dbReference>
<dbReference type="InterPro" id="IPR057470">
    <property type="entry name" value="Ig_CFAP65_7th"/>
</dbReference>
<dbReference type="PANTHER" id="PTHR46127">
    <property type="entry name" value="CILIA- AND FLAGELLA-ASSOCIATED PROTEIN 65"/>
    <property type="match status" value="1"/>
</dbReference>
<dbReference type="OrthoDB" id="10251929at2759"/>
<dbReference type="Pfam" id="PF25249">
    <property type="entry name" value="Ig_CFAP65_7th"/>
    <property type="match status" value="2"/>
</dbReference>
<keyword evidence="6" id="KW-0966">Cell projection</keyword>
<organism evidence="15">
    <name type="scientific">Naegleria gruberi</name>
    <name type="common">Amoeba</name>
    <dbReference type="NCBI Taxonomy" id="5762"/>
    <lineage>
        <taxon>Eukaryota</taxon>
        <taxon>Discoba</taxon>
        <taxon>Heterolobosea</taxon>
        <taxon>Tetramitia</taxon>
        <taxon>Eutetramitia</taxon>
        <taxon>Vahlkampfiidae</taxon>
        <taxon>Naegleria</taxon>
    </lineage>
</organism>
<dbReference type="InterPro" id="IPR058536">
    <property type="entry name" value="Ig_CFAP65_4th"/>
</dbReference>
<keyword evidence="5" id="KW-0969">Cilium</keyword>
<dbReference type="InterPro" id="IPR057467">
    <property type="entry name" value="Ig_CFAP65_8th"/>
</dbReference>
<evidence type="ECO:0000259" key="11">
    <source>
        <dbReference type="Pfam" id="PF24816"/>
    </source>
</evidence>
<gene>
    <name evidence="14" type="ORF">NAEGRDRAFT_68477</name>
</gene>
<dbReference type="Pfam" id="PF25248">
    <property type="entry name" value="Ig_CFAP65_8th"/>
    <property type="match status" value="1"/>
</dbReference>
<evidence type="ECO:0000256" key="5">
    <source>
        <dbReference type="ARBA" id="ARBA00023069"/>
    </source>
</evidence>
<dbReference type="EMBL" id="GG738872">
    <property type="protein sequence ID" value="EFC43750.1"/>
    <property type="molecule type" value="Genomic_DNA"/>
</dbReference>
<feature type="domain" description="CFAP65 eight Ig-like" evidence="12">
    <location>
        <begin position="840"/>
        <end position="940"/>
    </location>
</feature>
<evidence type="ECO:0000259" key="12">
    <source>
        <dbReference type="Pfam" id="PF25248"/>
    </source>
</evidence>
<dbReference type="InParanoid" id="D2VHX4"/>
<dbReference type="InterPro" id="IPR056305">
    <property type="entry name" value="Ig_CFAP65_10th"/>
</dbReference>
<dbReference type="Gene3D" id="2.60.40.10">
    <property type="entry name" value="Immunoglobulins"/>
    <property type="match status" value="9"/>
</dbReference>
<dbReference type="RefSeq" id="XP_002676494.1">
    <property type="nucleotide sequence ID" value="XM_002676448.1"/>
</dbReference>